<dbReference type="InterPro" id="IPR058031">
    <property type="entry name" value="AAA_lid_NorR"/>
</dbReference>
<dbReference type="OrthoDB" id="5411866at2"/>
<keyword evidence="4" id="KW-0804">Transcription</keyword>
<dbReference type="FunFam" id="3.40.50.300:FF:000006">
    <property type="entry name" value="DNA-binding transcriptional regulator NtrC"/>
    <property type="match status" value="1"/>
</dbReference>
<keyword evidence="1" id="KW-0547">Nucleotide-binding</keyword>
<dbReference type="SUPFAM" id="SSF55785">
    <property type="entry name" value="PYP-like sensor domain (PAS domain)"/>
    <property type="match status" value="1"/>
</dbReference>
<dbReference type="Proteomes" id="UP000184052">
    <property type="component" value="Unassembled WGS sequence"/>
</dbReference>
<dbReference type="AlphaFoldDB" id="A0A1M6J593"/>
<dbReference type="SMART" id="SM00091">
    <property type="entry name" value="PAS"/>
    <property type="match status" value="1"/>
</dbReference>
<gene>
    <name evidence="8" type="ORF">SAMN02745751_02504</name>
</gene>
<dbReference type="InterPro" id="IPR013656">
    <property type="entry name" value="PAS_4"/>
</dbReference>
<dbReference type="RefSeq" id="WP_073049921.1">
    <property type="nucleotide sequence ID" value="NZ_FQZL01000020.1"/>
</dbReference>
<keyword evidence="9" id="KW-1185">Reference proteome</keyword>
<evidence type="ECO:0000259" key="6">
    <source>
        <dbReference type="PROSITE" id="PS50045"/>
    </source>
</evidence>
<dbReference type="PANTHER" id="PTHR32071:SF121">
    <property type="entry name" value="SIGMA L-DEPENDENT TRANSCRIPTIONAL REGULATOR YQIR-RELATED"/>
    <property type="match status" value="1"/>
</dbReference>
<sequence length="463" mass="53291">MTIKFNDENKEVFEYILDNIPDAITVVDTDLNTVFFNKTSEEYFDVKKEDIIGKDLRDVFPSSLLPKVIESEKSFFDIYNSPREKTYTIISAIPLYDKEGNLIGGLSRDRDITEYVKLSDVLSKTQNSLAELEKELSATVNMESYFSNIISNNAEFIKRINLCKNISRTPMNILLNGESGTGKELFSKAVHYESGRKGNFVAVNCSAIPEELFESELFGYEGGAFTGANKKGKPGKFEEANNGTLFLDEIGDMPVSLQPKILRILEDGYVTRIGSNKKIEIDVRIVSATNKNLKEAVNDGSFRKDLYYRLNTFQIGLIPLRERKEDIVLLANKFLQQICMENRMNIIEIPNEILAIFKRHSWEGNVRELRNIMQRCVLLAKESNNEKILVEFLPDYLQEINIEEEISIDYDSFSEGIEDYLEKIEKEIISKTLARFNYNKKKTAEHLRMPRSNLYYKIEKYGL</sequence>
<feature type="coiled-coil region" evidence="5">
    <location>
        <begin position="115"/>
        <end position="142"/>
    </location>
</feature>
<dbReference type="PROSITE" id="PS00676">
    <property type="entry name" value="SIGMA54_INTERACT_2"/>
    <property type="match status" value="1"/>
</dbReference>
<dbReference type="GO" id="GO:0006355">
    <property type="term" value="P:regulation of DNA-templated transcription"/>
    <property type="evidence" value="ECO:0007669"/>
    <property type="project" value="InterPro"/>
</dbReference>
<dbReference type="NCBIfam" id="TIGR00229">
    <property type="entry name" value="sensory_box"/>
    <property type="match status" value="1"/>
</dbReference>
<dbReference type="InterPro" id="IPR002197">
    <property type="entry name" value="HTH_Fis"/>
</dbReference>
<organism evidence="8 9">
    <name type="scientific">Dethiosulfatibacter aminovorans DSM 17477</name>
    <dbReference type="NCBI Taxonomy" id="1121476"/>
    <lineage>
        <taxon>Bacteria</taxon>
        <taxon>Bacillati</taxon>
        <taxon>Bacillota</taxon>
        <taxon>Tissierellia</taxon>
        <taxon>Dethiosulfatibacter</taxon>
    </lineage>
</organism>
<dbReference type="InterPro" id="IPR002078">
    <property type="entry name" value="Sigma_54_int"/>
</dbReference>
<dbReference type="PRINTS" id="PR01590">
    <property type="entry name" value="HTHFIS"/>
</dbReference>
<keyword evidence="3" id="KW-0805">Transcription regulation</keyword>
<dbReference type="Gene3D" id="3.30.450.20">
    <property type="entry name" value="PAS domain"/>
    <property type="match status" value="1"/>
</dbReference>
<name>A0A1M6J593_9FIRM</name>
<keyword evidence="2" id="KW-0067">ATP-binding</keyword>
<dbReference type="GO" id="GO:0043565">
    <property type="term" value="F:sequence-specific DNA binding"/>
    <property type="evidence" value="ECO:0007669"/>
    <property type="project" value="InterPro"/>
</dbReference>
<dbReference type="SUPFAM" id="SSF46689">
    <property type="entry name" value="Homeodomain-like"/>
    <property type="match status" value="1"/>
</dbReference>
<dbReference type="InterPro" id="IPR025662">
    <property type="entry name" value="Sigma_54_int_dom_ATP-bd_1"/>
</dbReference>
<dbReference type="Pfam" id="PF00158">
    <property type="entry name" value="Sigma54_activat"/>
    <property type="match status" value="1"/>
</dbReference>
<dbReference type="SUPFAM" id="SSF52540">
    <property type="entry name" value="P-loop containing nucleoside triphosphate hydrolases"/>
    <property type="match status" value="1"/>
</dbReference>
<dbReference type="GO" id="GO:0005524">
    <property type="term" value="F:ATP binding"/>
    <property type="evidence" value="ECO:0007669"/>
    <property type="project" value="UniProtKB-KW"/>
</dbReference>
<dbReference type="PANTHER" id="PTHR32071">
    <property type="entry name" value="TRANSCRIPTIONAL REGULATORY PROTEIN"/>
    <property type="match status" value="1"/>
</dbReference>
<dbReference type="InterPro" id="IPR003593">
    <property type="entry name" value="AAA+_ATPase"/>
</dbReference>
<evidence type="ECO:0000256" key="5">
    <source>
        <dbReference type="SAM" id="Coils"/>
    </source>
</evidence>
<dbReference type="Gene3D" id="1.10.8.60">
    <property type="match status" value="1"/>
</dbReference>
<dbReference type="CDD" id="cd00009">
    <property type="entry name" value="AAA"/>
    <property type="match status" value="1"/>
</dbReference>
<dbReference type="Pfam" id="PF02954">
    <property type="entry name" value="HTH_8"/>
    <property type="match status" value="1"/>
</dbReference>
<evidence type="ECO:0000256" key="4">
    <source>
        <dbReference type="ARBA" id="ARBA00023163"/>
    </source>
</evidence>
<protein>
    <submittedName>
        <fullName evidence="8">PAS domain S-box-containing protein</fullName>
    </submittedName>
</protein>
<dbReference type="PROSITE" id="PS00675">
    <property type="entry name" value="SIGMA54_INTERACT_1"/>
    <property type="match status" value="1"/>
</dbReference>
<dbReference type="Gene3D" id="3.40.50.300">
    <property type="entry name" value="P-loop containing nucleotide triphosphate hydrolases"/>
    <property type="match status" value="1"/>
</dbReference>
<dbReference type="InterPro" id="IPR027417">
    <property type="entry name" value="P-loop_NTPase"/>
</dbReference>
<dbReference type="InterPro" id="IPR000014">
    <property type="entry name" value="PAS"/>
</dbReference>
<evidence type="ECO:0000256" key="3">
    <source>
        <dbReference type="ARBA" id="ARBA00023015"/>
    </source>
</evidence>
<dbReference type="InterPro" id="IPR025943">
    <property type="entry name" value="Sigma_54_int_dom_ATP-bd_2"/>
</dbReference>
<dbReference type="Gene3D" id="1.10.10.60">
    <property type="entry name" value="Homeodomain-like"/>
    <property type="match status" value="1"/>
</dbReference>
<proteinExistence type="predicted"/>
<keyword evidence="5" id="KW-0175">Coiled coil</keyword>
<dbReference type="PROSITE" id="PS50045">
    <property type="entry name" value="SIGMA54_INTERACT_4"/>
    <property type="match status" value="1"/>
</dbReference>
<dbReference type="InterPro" id="IPR035965">
    <property type="entry name" value="PAS-like_dom_sf"/>
</dbReference>
<dbReference type="InterPro" id="IPR009057">
    <property type="entry name" value="Homeodomain-like_sf"/>
</dbReference>
<feature type="domain" description="PAS" evidence="7">
    <location>
        <begin position="9"/>
        <end position="60"/>
    </location>
</feature>
<evidence type="ECO:0000313" key="8">
    <source>
        <dbReference type="EMBL" id="SHJ41799.1"/>
    </source>
</evidence>
<dbReference type="Pfam" id="PF25601">
    <property type="entry name" value="AAA_lid_14"/>
    <property type="match status" value="1"/>
</dbReference>
<dbReference type="CDD" id="cd00130">
    <property type="entry name" value="PAS"/>
    <property type="match status" value="1"/>
</dbReference>
<dbReference type="PROSITE" id="PS50112">
    <property type="entry name" value="PAS"/>
    <property type="match status" value="1"/>
</dbReference>
<feature type="domain" description="Sigma-54 factor interaction" evidence="6">
    <location>
        <begin position="149"/>
        <end position="378"/>
    </location>
</feature>
<evidence type="ECO:0000256" key="1">
    <source>
        <dbReference type="ARBA" id="ARBA00022741"/>
    </source>
</evidence>
<dbReference type="SMART" id="SM00382">
    <property type="entry name" value="AAA"/>
    <property type="match status" value="1"/>
</dbReference>
<dbReference type="Pfam" id="PF08448">
    <property type="entry name" value="PAS_4"/>
    <property type="match status" value="1"/>
</dbReference>
<evidence type="ECO:0000259" key="7">
    <source>
        <dbReference type="PROSITE" id="PS50112"/>
    </source>
</evidence>
<dbReference type="STRING" id="1121476.SAMN02745751_02504"/>
<reference evidence="8 9" key="1">
    <citation type="submission" date="2016-11" db="EMBL/GenBank/DDBJ databases">
        <authorList>
            <person name="Jaros S."/>
            <person name="Januszkiewicz K."/>
            <person name="Wedrychowicz H."/>
        </authorList>
    </citation>
    <scope>NUCLEOTIDE SEQUENCE [LARGE SCALE GENOMIC DNA]</scope>
    <source>
        <strain evidence="8 9">DSM 17477</strain>
    </source>
</reference>
<dbReference type="EMBL" id="FQZL01000020">
    <property type="protein sequence ID" value="SHJ41799.1"/>
    <property type="molecule type" value="Genomic_DNA"/>
</dbReference>
<evidence type="ECO:0000313" key="9">
    <source>
        <dbReference type="Proteomes" id="UP000184052"/>
    </source>
</evidence>
<evidence type="ECO:0000256" key="2">
    <source>
        <dbReference type="ARBA" id="ARBA00022840"/>
    </source>
</evidence>
<accession>A0A1M6J593</accession>